<proteinExistence type="predicted"/>
<reference evidence="1 2" key="1">
    <citation type="submission" date="2016-08" db="EMBL/GenBank/DDBJ databases">
        <title>Hymenobacter coccineus sp. nov., Hymenobacter lapidarius sp. nov. and Hymenobacter glacialis sp. nov., isolated from Antarctic soil.</title>
        <authorList>
            <person name="Sedlacek I."/>
            <person name="Kralova S."/>
            <person name="Kyrova K."/>
            <person name="Maslanova I."/>
            <person name="Stankova E."/>
            <person name="Vrbovska V."/>
            <person name="Nemec M."/>
            <person name="Bartak M."/>
            <person name="Svec P."/>
            <person name="Busse H.-J."/>
            <person name="Pantucek R."/>
        </authorList>
    </citation>
    <scope>NUCLEOTIDE SEQUENCE [LARGE SCALE GENOMIC DNA]</scope>
    <source>
        <strain evidence="1 2">CCM 8643</strain>
    </source>
</reference>
<dbReference type="EMBL" id="MDZB01000175">
    <property type="protein sequence ID" value="OGX80831.1"/>
    <property type="molecule type" value="Genomic_DNA"/>
</dbReference>
<dbReference type="STRING" id="1908237.BEN47_06125"/>
<evidence type="ECO:0000313" key="1">
    <source>
        <dbReference type="EMBL" id="OGX80831.1"/>
    </source>
</evidence>
<dbReference type="AlphaFoldDB" id="A0A1G1SQD3"/>
<sequence>MKPYFESTRIARDESTQEEFEYLTIILWADVCRIEEPAGDDFKNGNAKCVIFMSTESSIWLLAPYAEVAAQWKAYLDGYLVHSPLRN</sequence>
<dbReference type="Proteomes" id="UP000176294">
    <property type="component" value="Unassembled WGS sequence"/>
</dbReference>
<organism evidence="1 2">
    <name type="scientific">Hymenobacter lapidarius</name>
    <dbReference type="NCBI Taxonomy" id="1908237"/>
    <lineage>
        <taxon>Bacteria</taxon>
        <taxon>Pseudomonadati</taxon>
        <taxon>Bacteroidota</taxon>
        <taxon>Cytophagia</taxon>
        <taxon>Cytophagales</taxon>
        <taxon>Hymenobacteraceae</taxon>
        <taxon>Hymenobacter</taxon>
    </lineage>
</organism>
<gene>
    <name evidence="1" type="ORF">BEN47_06125</name>
</gene>
<comment type="caution">
    <text evidence="1">The sequence shown here is derived from an EMBL/GenBank/DDBJ whole genome shotgun (WGS) entry which is preliminary data.</text>
</comment>
<keyword evidence="2" id="KW-1185">Reference proteome</keyword>
<evidence type="ECO:0000313" key="2">
    <source>
        <dbReference type="Proteomes" id="UP000176294"/>
    </source>
</evidence>
<dbReference type="RefSeq" id="WP_070730997.1">
    <property type="nucleotide sequence ID" value="NZ_MDZB01000175.1"/>
</dbReference>
<accession>A0A1G1SQD3</accession>
<protein>
    <submittedName>
        <fullName evidence="1">Uncharacterized protein</fullName>
    </submittedName>
</protein>
<name>A0A1G1SQD3_9BACT</name>